<sequence length="38" mass="4654">MLWYESKNYAIYNYKYIRKLNFLGGLGGRNGESKFRRF</sequence>
<proteinExistence type="predicted"/>
<protein>
    <submittedName>
        <fullName evidence="1">Uncharacterized protein</fullName>
    </submittedName>
</protein>
<evidence type="ECO:0000313" key="1">
    <source>
        <dbReference type="EMBL" id="DAF61937.1"/>
    </source>
</evidence>
<dbReference type="EMBL" id="BK032818">
    <property type="protein sequence ID" value="DAF61937.1"/>
    <property type="molecule type" value="Genomic_DNA"/>
</dbReference>
<reference evidence="1" key="1">
    <citation type="journal article" date="2021" name="Proc. Natl. Acad. Sci. U.S.A.">
        <title>A Catalog of Tens of Thousands of Viruses from Human Metagenomes Reveals Hidden Associations with Chronic Diseases.</title>
        <authorList>
            <person name="Tisza M.J."/>
            <person name="Buck C.B."/>
        </authorList>
    </citation>
    <scope>NUCLEOTIDE SEQUENCE</scope>
    <source>
        <strain evidence="1">CtP0x5</strain>
    </source>
</reference>
<accession>A0A8S5TF96</accession>
<organism evidence="1">
    <name type="scientific">Siphoviridae sp. ctP0x5</name>
    <dbReference type="NCBI Taxonomy" id="2827863"/>
    <lineage>
        <taxon>Viruses</taxon>
        <taxon>Duplodnaviria</taxon>
        <taxon>Heunggongvirae</taxon>
        <taxon>Uroviricota</taxon>
        <taxon>Caudoviricetes</taxon>
    </lineage>
</organism>
<name>A0A8S5TF96_9CAUD</name>